<sequence>MPLRDVVTVTCGSRTVVVAARAPVCQLGNAADAAYGAALILCPCPLPSTTRGGALSLLSSVPPTPTGRAASCTVHAVFLLHIWPCSDSRASCKIPSFLLHREMCSVTAFSALLP</sequence>
<dbReference type="Proteomes" id="UP001321473">
    <property type="component" value="Unassembled WGS sequence"/>
</dbReference>
<dbReference type="AlphaFoldDB" id="A0AAQ4DSG6"/>
<evidence type="ECO:0000313" key="1">
    <source>
        <dbReference type="EMBL" id="KAK8765406.1"/>
    </source>
</evidence>
<accession>A0AAQ4DSG6</accession>
<name>A0AAQ4DSG6_AMBAM</name>
<gene>
    <name evidence="1" type="ORF">V5799_031988</name>
</gene>
<protein>
    <submittedName>
        <fullName evidence="1">Uncharacterized protein</fullName>
    </submittedName>
</protein>
<organism evidence="1 2">
    <name type="scientific">Amblyomma americanum</name>
    <name type="common">Lone star tick</name>
    <dbReference type="NCBI Taxonomy" id="6943"/>
    <lineage>
        <taxon>Eukaryota</taxon>
        <taxon>Metazoa</taxon>
        <taxon>Ecdysozoa</taxon>
        <taxon>Arthropoda</taxon>
        <taxon>Chelicerata</taxon>
        <taxon>Arachnida</taxon>
        <taxon>Acari</taxon>
        <taxon>Parasitiformes</taxon>
        <taxon>Ixodida</taxon>
        <taxon>Ixodoidea</taxon>
        <taxon>Ixodidae</taxon>
        <taxon>Amblyomminae</taxon>
        <taxon>Amblyomma</taxon>
    </lineage>
</organism>
<evidence type="ECO:0000313" key="2">
    <source>
        <dbReference type="Proteomes" id="UP001321473"/>
    </source>
</evidence>
<reference evidence="1 2" key="1">
    <citation type="journal article" date="2023" name="Arcadia Sci">
        <title>De novo assembly of a long-read Amblyomma americanum tick genome.</title>
        <authorList>
            <person name="Chou S."/>
            <person name="Poskanzer K.E."/>
            <person name="Rollins M."/>
            <person name="Thuy-Boun P.S."/>
        </authorList>
    </citation>
    <scope>NUCLEOTIDE SEQUENCE [LARGE SCALE GENOMIC DNA]</scope>
    <source>
        <strain evidence="1">F_SG_1</strain>
        <tissue evidence="1">Salivary glands</tissue>
    </source>
</reference>
<comment type="caution">
    <text evidence="1">The sequence shown here is derived from an EMBL/GenBank/DDBJ whole genome shotgun (WGS) entry which is preliminary data.</text>
</comment>
<keyword evidence="2" id="KW-1185">Reference proteome</keyword>
<proteinExistence type="predicted"/>
<dbReference type="EMBL" id="JARKHS020027433">
    <property type="protein sequence ID" value="KAK8765406.1"/>
    <property type="molecule type" value="Genomic_DNA"/>
</dbReference>